<dbReference type="PANTHER" id="PTHR46438">
    <property type="entry name" value="ALPHA/BETA-HYDROLASES SUPERFAMILY PROTEIN"/>
    <property type="match status" value="1"/>
</dbReference>
<dbReference type="RefSeq" id="WP_154566870.1">
    <property type="nucleotide sequence ID" value="NZ_VOSW01000124.1"/>
</dbReference>
<dbReference type="InterPro" id="IPR029058">
    <property type="entry name" value="AB_hydrolase_fold"/>
</dbReference>
<dbReference type="OrthoDB" id="8562572at2"/>
<dbReference type="PANTHER" id="PTHR46438:SF11">
    <property type="entry name" value="LIPASE-RELATED"/>
    <property type="match status" value="1"/>
</dbReference>
<dbReference type="AlphaFoldDB" id="A0A6N6W2A1"/>
<dbReference type="Pfam" id="PF00561">
    <property type="entry name" value="Abhydrolase_1"/>
    <property type="match status" value="1"/>
</dbReference>
<organism evidence="2 3">
    <name type="scientific">Paraburkholderia madseniana</name>
    <dbReference type="NCBI Taxonomy" id="2599607"/>
    <lineage>
        <taxon>Bacteria</taxon>
        <taxon>Pseudomonadati</taxon>
        <taxon>Pseudomonadota</taxon>
        <taxon>Betaproteobacteria</taxon>
        <taxon>Burkholderiales</taxon>
        <taxon>Burkholderiaceae</taxon>
        <taxon>Paraburkholderia</taxon>
    </lineage>
</organism>
<dbReference type="GO" id="GO:0016787">
    <property type="term" value="F:hydrolase activity"/>
    <property type="evidence" value="ECO:0007669"/>
    <property type="project" value="UniProtKB-KW"/>
</dbReference>
<evidence type="ECO:0000313" key="2">
    <source>
        <dbReference type="EMBL" id="KAE8754496.1"/>
    </source>
</evidence>
<proteinExistence type="predicted"/>
<dbReference type="Gene3D" id="3.40.50.1820">
    <property type="entry name" value="alpha/beta hydrolase"/>
    <property type="match status" value="1"/>
</dbReference>
<protein>
    <submittedName>
        <fullName evidence="2">Alpha/beta fold hydrolase</fullName>
    </submittedName>
</protein>
<reference evidence="2 3" key="1">
    <citation type="journal article" date="2020" name="Int. J. Syst. Evol. Microbiol.">
        <title>Paraburkholderia madseniana sp. nov., a phenolic acid-degrading bacterium isolated from acidic forest soil.</title>
        <authorList>
            <person name="Wilhelm R.C."/>
            <person name="Murphy S.J.L."/>
            <person name="Feriancek N.M."/>
            <person name="Karasz D.C."/>
            <person name="DeRito C.M."/>
            <person name="Newman J.D."/>
            <person name="Buckley D.H."/>
        </authorList>
    </citation>
    <scope>NUCLEOTIDE SEQUENCE [LARGE SCALE GENOMIC DNA]</scope>
    <source>
        <strain evidence="2 3">RP11</strain>
    </source>
</reference>
<evidence type="ECO:0000259" key="1">
    <source>
        <dbReference type="Pfam" id="PF00561"/>
    </source>
</evidence>
<dbReference type="PRINTS" id="PR00111">
    <property type="entry name" value="ABHYDROLASE"/>
</dbReference>
<comment type="caution">
    <text evidence="2">The sequence shown here is derived from an EMBL/GenBank/DDBJ whole genome shotgun (WGS) entry which is preliminary data.</text>
</comment>
<feature type="domain" description="AB hydrolase-1" evidence="1">
    <location>
        <begin position="32"/>
        <end position="133"/>
    </location>
</feature>
<dbReference type="InterPro" id="IPR000073">
    <property type="entry name" value="AB_hydrolase_1"/>
</dbReference>
<gene>
    <name evidence="2" type="ORF">FSO04_39490</name>
</gene>
<accession>A0A6N6W2A1</accession>
<keyword evidence="2" id="KW-0378">Hydrolase</keyword>
<evidence type="ECO:0000313" key="3">
    <source>
        <dbReference type="Proteomes" id="UP000463700"/>
    </source>
</evidence>
<dbReference type="Proteomes" id="UP000463700">
    <property type="component" value="Unassembled WGS sequence"/>
</dbReference>
<name>A0A6N6W2A1_9BURK</name>
<dbReference type="EMBL" id="VOSW01000124">
    <property type="protein sequence ID" value="KAE8754496.1"/>
    <property type="molecule type" value="Genomic_DNA"/>
</dbReference>
<dbReference type="SUPFAM" id="SSF53474">
    <property type="entry name" value="alpha/beta-Hydrolases"/>
    <property type="match status" value="1"/>
</dbReference>
<sequence>MMESDFQRLSRFAKQMTDSAGSISYLDLGSGNPIVFVHGGHGGWYHWMANIESLAMHRRVIAPDLPGFGASASPSDGFSLEVVGGRVFDLLDSLKVALFDLVAFSFGSCISSYMAATRPERVRTLTLVNPAGMGPVAQRLSDAQAEASEVARTRGMEQGVEVSLKKIMLSDHALVTPELTALAAHHVKATRVLTRPIARTNPTRKNVELVQAPVWLVLGSKDPHQTHELAAREKWIKDLSPTNRASVEPAAHWLQYERASWFNKHVLEFISSRHAHRQHA</sequence>